<keyword evidence="14" id="KW-1185">Reference proteome</keyword>
<evidence type="ECO:0000256" key="10">
    <source>
        <dbReference type="SAM" id="MobiDB-lite"/>
    </source>
</evidence>
<protein>
    <recommendedName>
        <fullName evidence="7">Translation initiation factor eIF2B subunit epsilon</fullName>
    </recommendedName>
    <alternativeName>
        <fullName evidence="8">eIF2B GDP-GTP exchange factor subunit epsilon</fullName>
    </alternativeName>
</protein>
<feature type="domain" description="EIF2B subunit epsilon/gamma LbH" evidence="12">
    <location>
        <begin position="342"/>
        <end position="447"/>
    </location>
</feature>
<evidence type="ECO:0000256" key="9">
    <source>
        <dbReference type="ARBA" id="ARBA00046432"/>
    </source>
</evidence>
<feature type="compositionally biased region" description="Acidic residues" evidence="10">
    <location>
        <begin position="465"/>
        <end position="479"/>
    </location>
</feature>
<evidence type="ECO:0000256" key="2">
    <source>
        <dbReference type="ARBA" id="ARBA00007878"/>
    </source>
</evidence>
<dbReference type="PANTHER" id="PTHR45887:SF1">
    <property type="entry name" value="TRANSLATION INITIATION FACTOR EIF-2B SUBUNIT EPSILON"/>
    <property type="match status" value="1"/>
</dbReference>
<dbReference type="PROSITE" id="PS00101">
    <property type="entry name" value="HEXAPEP_TRANSFERASES"/>
    <property type="match status" value="1"/>
</dbReference>
<dbReference type="SUPFAM" id="SSF51161">
    <property type="entry name" value="Trimeric LpxA-like enzymes"/>
    <property type="match status" value="1"/>
</dbReference>
<dbReference type="InterPro" id="IPR016024">
    <property type="entry name" value="ARM-type_fold"/>
</dbReference>
<comment type="similarity">
    <text evidence="2">Belongs to the eIF-2B gamma/epsilon subunits family.</text>
</comment>
<sequence>MPPKKQTAKADNKSKRQDGDEALLQAVILADSFNRRFEVLCQDQPRILLPLCSTPLLTWTFESLSLSGVQHVIIWCGAHEDKIREFVEQSPFKDVFKIECYSAPNTATAGDAMRHIDGLDILNHDNPYILVHHPLVSNYDFSTMVESHKKRRETDKTIMMTLGVGRGGRPHPESPIMLVHPASSRLLHYGLNPLAPRQQRAKIPAQPFLDPWPSSIDEYEIWSGTNASSSRGGYRDLGVDICEADVQAQYTENFDYAHPRRHFLKGVLTSDLLSKTISVHVVGDETVDPAAPDSKIQRGRYVERIRDTRTYGEITLDILQRWVFPLVPDMNEPGGEKYDLRRGNVYVARDSVVLARTTALQGPLLIGPRCQLSHNTVIRASTLGANCVVGDNTTLNKAHIWSNVRIGADCVLEESIIGDNVVISDGVHIGKGTLIGPGVTIGPGVKVPEFSRICRTRYVPKDDSSSEDEDSNSDSDSDASESRKKSKKVIFDAQAAENHRLAVLGPDSVGFLWPTEEEEPPEVDSDNSDEEDVYEHPKNKRLGQLGRRLSDASFSTASLSTLSINSTTPPDSPASYASSGSELEVSGLNISDGPPPAFFAEARSSLSRAYDEGHSIENASLELKTLVMGYNSGIDTARAEVVNFLMSKVPGEGSAGQILGAATKVWARWGQLAVNLSRDSSDIAFDVQNYCVQNAAYAPWFGIALRALYDSDIVDEDGLVEWRDAPEARGEGALEAERNAYKETHAKGKQYVDILEQMDSEDDEDESDDE</sequence>
<dbReference type="CDD" id="cd11558">
    <property type="entry name" value="W2_eIF2B_epsilon"/>
    <property type="match status" value="1"/>
</dbReference>
<dbReference type="InterPro" id="IPR029044">
    <property type="entry name" value="Nucleotide-diphossugar_trans"/>
</dbReference>
<evidence type="ECO:0000256" key="1">
    <source>
        <dbReference type="ARBA" id="ARBA00004514"/>
    </source>
</evidence>
<dbReference type="InterPro" id="IPR056764">
    <property type="entry name" value="LbH_EIF2B3/5"/>
</dbReference>
<dbReference type="GeneID" id="87812320"/>
<evidence type="ECO:0000256" key="5">
    <source>
        <dbReference type="ARBA" id="ARBA00022679"/>
    </source>
</evidence>
<feature type="region of interest" description="Disordered" evidence="10">
    <location>
        <begin position="560"/>
        <end position="580"/>
    </location>
</feature>
<reference evidence="13" key="1">
    <citation type="submission" date="2023-10" db="EMBL/GenBank/DDBJ databases">
        <authorList>
            <person name="Noh H."/>
        </authorList>
    </citation>
    <scope>NUCLEOTIDE SEQUENCE</scope>
    <source>
        <strain evidence="13">DUCC4014</strain>
    </source>
</reference>
<evidence type="ECO:0000313" key="14">
    <source>
        <dbReference type="Proteomes" id="UP000827549"/>
    </source>
</evidence>
<dbReference type="GO" id="GO:0005085">
    <property type="term" value="F:guanyl-nucleotide exchange factor activity"/>
    <property type="evidence" value="ECO:0007669"/>
    <property type="project" value="InterPro"/>
</dbReference>
<evidence type="ECO:0000256" key="8">
    <source>
        <dbReference type="ARBA" id="ARBA00044345"/>
    </source>
</evidence>
<dbReference type="GO" id="GO:0016740">
    <property type="term" value="F:transferase activity"/>
    <property type="evidence" value="ECO:0007669"/>
    <property type="project" value="UniProtKB-KW"/>
</dbReference>
<evidence type="ECO:0000256" key="6">
    <source>
        <dbReference type="ARBA" id="ARBA00022917"/>
    </source>
</evidence>
<evidence type="ECO:0000256" key="3">
    <source>
        <dbReference type="ARBA" id="ARBA00022490"/>
    </source>
</evidence>
<dbReference type="GO" id="GO:0005851">
    <property type="term" value="C:eukaryotic translation initiation factor 2B complex"/>
    <property type="evidence" value="ECO:0007669"/>
    <property type="project" value="TreeGrafter"/>
</dbReference>
<dbReference type="Proteomes" id="UP000827549">
    <property type="component" value="Chromosome 7"/>
</dbReference>
<dbReference type="InterPro" id="IPR003307">
    <property type="entry name" value="W2_domain"/>
</dbReference>
<keyword evidence="3" id="KW-0963">Cytoplasm</keyword>
<evidence type="ECO:0000313" key="13">
    <source>
        <dbReference type="EMBL" id="WOO85661.1"/>
    </source>
</evidence>
<comment type="subunit">
    <text evidence="9">Component of the translation initiation factor 2B (eIF2B) complex which is a heterodecamer of two sets of five different subunits: alpha, beta, gamma, delta and epsilon. Subunits alpha, beta and delta comprise a regulatory subcomplex and subunits epsilon and gamma comprise a catalytic subcomplex. Within the complex, the hexameric regulatory complex resides at the center, with the two heterodimeric catalytic subcomplexes bound on opposite sides.</text>
</comment>
<dbReference type="InterPro" id="IPR011004">
    <property type="entry name" value="Trimer_LpxA-like_sf"/>
</dbReference>
<dbReference type="GO" id="GO:0031369">
    <property type="term" value="F:translation initiation factor binding"/>
    <property type="evidence" value="ECO:0007669"/>
    <property type="project" value="InterPro"/>
</dbReference>
<comment type="subcellular location">
    <subcellularLocation>
        <location evidence="1">Cytoplasm</location>
        <location evidence="1">Cytosol</location>
    </subcellularLocation>
</comment>
<evidence type="ECO:0000259" key="11">
    <source>
        <dbReference type="Pfam" id="PF02020"/>
    </source>
</evidence>
<dbReference type="FunFam" id="3.90.550.10:FF:000186">
    <property type="entry name" value="Translation initiation factor eIF-2B epsilon subunit, putative"/>
    <property type="match status" value="1"/>
</dbReference>
<dbReference type="Gene3D" id="2.160.10.10">
    <property type="entry name" value="Hexapeptide repeat proteins"/>
    <property type="match status" value="1"/>
</dbReference>
<dbReference type="RefSeq" id="XP_062631687.1">
    <property type="nucleotide sequence ID" value="XM_062775703.1"/>
</dbReference>
<accession>A0AAF1BLC0</accession>
<dbReference type="InterPro" id="IPR044123">
    <property type="entry name" value="W2_eIF2B_epsilon"/>
</dbReference>
<feature type="region of interest" description="Disordered" evidence="10">
    <location>
        <begin position="458"/>
        <end position="487"/>
    </location>
</feature>
<dbReference type="SUPFAM" id="SSF48371">
    <property type="entry name" value="ARM repeat"/>
    <property type="match status" value="1"/>
</dbReference>
<dbReference type="EMBL" id="CP086720">
    <property type="protein sequence ID" value="WOO85661.1"/>
    <property type="molecule type" value="Genomic_DNA"/>
</dbReference>
<dbReference type="InterPro" id="IPR051956">
    <property type="entry name" value="eIF2B_epsilon"/>
</dbReference>
<dbReference type="Pfam" id="PF25084">
    <property type="entry name" value="LbH_EIF2B"/>
    <property type="match status" value="1"/>
</dbReference>
<keyword evidence="6" id="KW-0648">Protein biosynthesis</keyword>
<dbReference type="AlphaFoldDB" id="A0AAF1BLC0"/>
<dbReference type="GO" id="GO:0003743">
    <property type="term" value="F:translation initiation factor activity"/>
    <property type="evidence" value="ECO:0007669"/>
    <property type="project" value="UniProtKB-KW"/>
</dbReference>
<dbReference type="SUPFAM" id="SSF53448">
    <property type="entry name" value="Nucleotide-diphospho-sugar transferases"/>
    <property type="match status" value="1"/>
</dbReference>
<dbReference type="PANTHER" id="PTHR45887">
    <property type="entry name" value="TRANSLATION INITIATION FACTOR EIF-2B SUBUNIT EPSILON"/>
    <property type="match status" value="1"/>
</dbReference>
<keyword evidence="5" id="KW-0808">Transferase</keyword>
<dbReference type="Pfam" id="PF02020">
    <property type="entry name" value="W2"/>
    <property type="match status" value="1"/>
</dbReference>
<feature type="domain" description="W2" evidence="11">
    <location>
        <begin position="686"/>
        <end position="765"/>
    </location>
</feature>
<feature type="compositionally biased region" description="Acidic residues" evidence="10">
    <location>
        <begin position="515"/>
        <end position="533"/>
    </location>
</feature>
<dbReference type="Gene3D" id="3.90.550.10">
    <property type="entry name" value="Spore Coat Polysaccharide Biosynthesis Protein SpsA, Chain A"/>
    <property type="match status" value="1"/>
</dbReference>
<feature type="region of interest" description="Disordered" evidence="10">
    <location>
        <begin position="511"/>
        <end position="547"/>
    </location>
</feature>
<feature type="compositionally biased region" description="Polar residues" evidence="10">
    <location>
        <begin position="564"/>
        <end position="580"/>
    </location>
</feature>
<evidence type="ECO:0000259" key="12">
    <source>
        <dbReference type="Pfam" id="PF25084"/>
    </source>
</evidence>
<dbReference type="Gene3D" id="1.25.40.180">
    <property type="match status" value="1"/>
</dbReference>
<name>A0AAF1BLC0_9TREE</name>
<evidence type="ECO:0000256" key="7">
    <source>
        <dbReference type="ARBA" id="ARBA00044144"/>
    </source>
</evidence>
<organism evidence="13 14">
    <name type="scientific">Vanrija pseudolonga</name>
    <dbReference type="NCBI Taxonomy" id="143232"/>
    <lineage>
        <taxon>Eukaryota</taxon>
        <taxon>Fungi</taxon>
        <taxon>Dikarya</taxon>
        <taxon>Basidiomycota</taxon>
        <taxon>Agaricomycotina</taxon>
        <taxon>Tremellomycetes</taxon>
        <taxon>Trichosporonales</taxon>
        <taxon>Trichosporonaceae</taxon>
        <taxon>Vanrija</taxon>
    </lineage>
</organism>
<gene>
    <name evidence="13" type="primary">GCD6</name>
    <name evidence="13" type="ORF">LOC62_07G009157</name>
</gene>
<proteinExistence type="inferred from homology"/>
<dbReference type="InterPro" id="IPR018357">
    <property type="entry name" value="Hexapep_transf_CS"/>
</dbReference>
<keyword evidence="4 13" id="KW-0396">Initiation factor</keyword>
<evidence type="ECO:0000256" key="4">
    <source>
        <dbReference type="ARBA" id="ARBA00022540"/>
    </source>
</evidence>